<dbReference type="EMBL" id="LK934642">
    <property type="protein sequence ID" value="CDU20709.1"/>
    <property type="molecule type" value="Genomic_DNA"/>
</dbReference>
<dbReference type="EMBL" id="LM993668">
    <property type="protein sequence ID" value="VTZ81672.1"/>
    <property type="molecule type" value="Genomic_DNA"/>
</dbReference>
<accession>A0A078KBZ2</accession>
<dbReference type="RefSeq" id="XP_022812942.1">
    <property type="nucleotide sequence ID" value="XM_022957573.1"/>
</dbReference>
<dbReference type="GeneID" id="3790530"/>
<dbReference type="VEuPathDB" id="PlasmoDB:PYYM_1437900"/>
<evidence type="ECO:0000313" key="5">
    <source>
        <dbReference type="EMBL" id="CDU20709.1"/>
    </source>
</evidence>
<dbReference type="Proteomes" id="UP000072904">
    <property type="component" value="Chromosome 14"/>
</dbReference>
<reference evidence="5" key="3">
    <citation type="submission" date="2014-05" db="EMBL/GenBank/DDBJ databases">
        <authorList>
            <person name="Aslett A.Martin."/>
            <person name="De Silva Nishadi"/>
        </authorList>
    </citation>
    <scope>NUCLEOTIDE SEQUENCE</scope>
    <source>
        <strain evidence="5">YM</strain>
    </source>
</reference>
<feature type="compositionally biased region" description="Polar residues" evidence="2">
    <location>
        <begin position="1741"/>
        <end position="1751"/>
    </location>
</feature>
<dbReference type="InterPro" id="IPR022075">
    <property type="entry name" value="Symplekin_C"/>
</dbReference>
<feature type="transmembrane region" description="Helical" evidence="3">
    <location>
        <begin position="1399"/>
        <end position="1418"/>
    </location>
</feature>
<sequence>MLKIQKKGIAKIIQVLESNEESEDVLITNINEIEQIFLKCFRNENKKNRKTINTYIIPYISILLERINDGNGYNDNHIFKEKLMIRILTFFFSLIRINKNYSYLIVSYFVNLIEEKHYLVKVIEYLKKTIIYLLKGLLFVRASLYNDIDKTIENVDGNPPTVVFDEKRHEIEQIKEGFHSYVILKSKIFNILLNYNFEKYIKENPYKYDIIKNLMLIFTKEILYFFHILRNKKNIFKEILSQEKYVHHIINEIFDITYLNDVSNKVNLKNFDEIILIWLEQNIRLFNDLILFSISKHNNNIGCLEKKTNTQNSTSMFSFPNVMNKLKKNNNKNNKQTCKVKKESNEICEDEAELENHNKDTHKMEFVNKLIYYFEEKKNSVSENELNNDDDDDNIKNKKQLLKDEKKKKNNDMGRNATYDYVDKIDEESCEKYMMYENIYYKPPNCNLDGKEEIENKEKIKYLINEDCLISNINEITTDNIIFLTHLMRNIFYLIRIDPFILNFFIQNLFALIKKLMFLKDSIQNTNTYASCNNPNKETGKKGNKKSKKNEGNNEIKHSKEELFDCLLYYIKNELSILICKIDVNFPFYYSYITILLNIMGIYGTTEELKEKKKNLLNSVYINKELDKELYVEDDEEEDKEKRKLQENFHINNQYLQNKNVLKKEGYGYKKLRNEQVDIMSYLKVKMNENDSKNRNFKKEEKENIFINQVIKKLYLTNFNLNKKYYEQLKCFKKINLVDIVKDSKINPINGETKLSQEYYYSNNHSNILKDIKNEEATSRLRKTKNYTPHICNDNTNSKVNITTQVINKYDDEKKMDNEEMKEENNKRGYLNNMQNMETNFVDLFYKDIYTQFLNSNLKYYGNVKNNDTILGSIELYYFLLFSQIINNNLENNVQVLGENIFIKKINNLKIINNIVKRIILNNMMRENLKFFFLTLYIIKVNSTVVFTDTNKSTFLNYSLIFKMLNNILFYSYIQEKSKMDKNKDTNIEHPTETEKNLSVDYKTNCKKTKPDYTLGYASFCYNYLNQIKNKLKNNEHVYRSELQKKNYKFKCLYGEIFNIIIYFLHNDNLLTNNRDQYIKTFIEKILETPKLPFTFFIYLIMWLNNIHTHIDYKGYINNTSCDDLIRGKNENDKNIMNKIKISKNLTDKNMEESKMETNMNDTQPPNYINEFSTHENSEINHIEKNKLIKDNDDNNEEINVLSCDQQSEGVCSYFDVETEEIEMETFSNDEAIGIDVNIKEKKEDIEDSLASDQEERDIDITSYIKRNEERLNKFSCDEEEIKSKRFNINYYIRYSYRSESSSNYYIFSFSLISNLLKKNNNIKSKKTVLAIYINTLYNSNNEIKTLLKKLITASKGIYNNTLNFYVYTKRIYNFYHKLFILFLLYICNIYIPHLKNDILFFSHFAFYLWPIELINFIHNFLIENFSFFYNDLLAIFSNYKNIQIYEQNMRSLKNFQHIQQKLNEYTNNIDNPEIFQTLEAFLKETDFFNTTKEETEEKKNEQENKIKDENIINNIEEEKECLQKNEISQKILIEEIFIFLFLKTINLIEDNKLFEKIKKSNIFINLVSIDYVNSLCNFVISNIEQLYEKNKDEFWTQFSSLLQEGLLDDIKIKTSNNNTDDKGSYSDLREIITFVINAIDNYLSICVKSSMFFHLYLFIYNNCVKKGIRDILLNKFIKALSSLKSLYHEEIFRILKYNNKINYDESENVDIKNSDIKSGEENGKTNKDNIVEDEEKSEAASVTNEKGNDDNSYINTPFHINIEIIKYISKRMYEHPSHPTEEAHINFLNFCYNLYLENNNIFFIIELIGFLKKDQTLYIFNEIIKNEMDENKKIEILKTCIDNIIKLPYSYVMEKQNENESYYITNIEIFYFYYNLNKNKNIQRIMLDYFVTKVNLNQLDDQENNKMTNDITIKDIANIIQQIAENTDSIFPIYGRFLCQVTKNINILREFVSSIIIPLLIQKKIWTNKFIWKGCLMCISMLWPDFKHSLFYIFFMLPEAECAMLFNSLKPKYPIATDLVDLISTNEQAKRMCPYYLKNLLNNE</sequence>
<reference evidence="6" key="4">
    <citation type="submission" date="2019-05" db="EMBL/GenBank/DDBJ databases">
        <authorList>
            <consortium name="Pathogen Informatics"/>
        </authorList>
    </citation>
    <scope>NUCLEOTIDE SEQUENCE</scope>
    <source>
        <strain evidence="6">17X</strain>
    </source>
</reference>
<dbReference type="VEuPathDB" id="PlasmoDB:PY06522"/>
<evidence type="ECO:0000256" key="3">
    <source>
        <dbReference type="SAM" id="Phobius"/>
    </source>
</evidence>
<reference evidence="7 8" key="1">
    <citation type="journal article" date="2014" name="BMC Biol.">
        <title>A comprehensive evaluation of rodent malaria parasite genomes and gene expression.</title>
        <authorList>
            <person name="Otto T.D."/>
            <person name="Bohme U."/>
            <person name="Jackson A.P."/>
            <person name="Hunt M."/>
            <person name="Franke-Fayard B."/>
            <person name="Hoeijmakers W.A."/>
            <person name="Religa A.A."/>
            <person name="Robertson L."/>
            <person name="Sanders M."/>
            <person name="Ogun S.A."/>
            <person name="Cunningham D."/>
            <person name="Erhart A."/>
            <person name="Billker O."/>
            <person name="Khan S.M."/>
            <person name="Stunnenberg H.G."/>
            <person name="Langhorne J."/>
            <person name="Holder A.A."/>
            <person name="Waters A.P."/>
            <person name="Newbold C.I."/>
            <person name="Pain A."/>
            <person name="Berriman M."/>
            <person name="Janse C.J."/>
        </authorList>
    </citation>
    <scope>NUCLEOTIDE SEQUENCE [LARGE SCALE GENOMIC DNA]</scope>
    <source>
        <strain evidence="6 7">17X</strain>
        <strain evidence="5 8">YM</strain>
    </source>
</reference>
<feature type="region of interest" description="Disordered" evidence="2">
    <location>
        <begin position="382"/>
        <end position="409"/>
    </location>
</feature>
<dbReference type="VEuPathDB" id="PlasmoDB:PY04837"/>
<keyword evidence="3" id="KW-1133">Transmembrane helix</keyword>
<feature type="region of interest" description="Disordered" evidence="2">
    <location>
        <begin position="1715"/>
        <end position="1751"/>
    </location>
</feature>
<keyword evidence="3" id="KW-0472">Membrane</keyword>
<evidence type="ECO:0000313" key="8">
    <source>
        <dbReference type="Proteomes" id="UP000072904"/>
    </source>
</evidence>
<evidence type="ECO:0000256" key="1">
    <source>
        <dbReference type="SAM" id="Coils"/>
    </source>
</evidence>
<dbReference type="OrthoDB" id="331600at2759"/>
<keyword evidence="3" id="KW-0812">Transmembrane</keyword>
<feature type="compositionally biased region" description="Basic and acidic residues" evidence="2">
    <location>
        <begin position="1715"/>
        <end position="1731"/>
    </location>
</feature>
<dbReference type="Pfam" id="PF12295">
    <property type="entry name" value="Symplekin_C"/>
    <property type="match status" value="1"/>
</dbReference>
<proteinExistence type="predicted"/>
<feature type="coiled-coil region" evidence="1">
    <location>
        <begin position="1493"/>
        <end position="1526"/>
    </location>
</feature>
<name>A0A078KBZ2_PLAYE</name>
<feature type="region of interest" description="Disordered" evidence="2">
    <location>
        <begin position="530"/>
        <end position="554"/>
    </location>
</feature>
<dbReference type="VEuPathDB" id="PlasmoDB:PY17X_1436200"/>
<dbReference type="OMA" id="NIEIFYF"/>
<evidence type="ECO:0000313" key="7">
    <source>
        <dbReference type="Proteomes" id="UP000072874"/>
    </source>
</evidence>
<feature type="transmembrane region" description="Helical" evidence="3">
    <location>
        <begin position="1375"/>
        <end position="1393"/>
    </location>
</feature>
<dbReference type="KEGG" id="pyo:PY17X_1436200"/>
<reference evidence="6" key="2">
    <citation type="submission" date="2014-05" db="EMBL/GenBank/DDBJ databases">
        <authorList>
            <person name="Aslett M.A."/>
            <person name="De Silva N."/>
        </authorList>
    </citation>
    <scope>NUCLEOTIDE SEQUENCE</scope>
    <source>
        <strain evidence="6">17X</strain>
    </source>
</reference>
<keyword evidence="1" id="KW-0175">Coiled coil</keyword>
<feature type="domain" description="Symplekin C-terminal" evidence="4">
    <location>
        <begin position="1802"/>
        <end position="2009"/>
    </location>
</feature>
<evidence type="ECO:0000313" key="6">
    <source>
        <dbReference type="EMBL" id="VTZ81672.1"/>
    </source>
</evidence>
<evidence type="ECO:0000259" key="4">
    <source>
        <dbReference type="Pfam" id="PF12295"/>
    </source>
</evidence>
<organism evidence="6 7">
    <name type="scientific">Plasmodium yoelii</name>
    <dbReference type="NCBI Taxonomy" id="5861"/>
    <lineage>
        <taxon>Eukaryota</taxon>
        <taxon>Sar</taxon>
        <taxon>Alveolata</taxon>
        <taxon>Apicomplexa</taxon>
        <taxon>Aconoidasida</taxon>
        <taxon>Haemosporida</taxon>
        <taxon>Plasmodiidae</taxon>
        <taxon>Plasmodium</taxon>
        <taxon>Plasmodium (Vinckeia)</taxon>
    </lineage>
</organism>
<evidence type="ECO:0000256" key="2">
    <source>
        <dbReference type="SAM" id="MobiDB-lite"/>
    </source>
</evidence>
<dbReference type="VEuPathDB" id="PlasmoDB:PY04838"/>
<gene>
    <name evidence="6" type="ORF">PY17X_1436200</name>
    <name evidence="5" type="ORF">PYYM_1437900</name>
</gene>
<dbReference type="Proteomes" id="UP000072874">
    <property type="component" value="Chromosome 14"/>
</dbReference>
<protein>
    <recommendedName>
        <fullName evidence="4">Symplekin C-terminal domain-containing protein</fullName>
    </recommendedName>
</protein>
<dbReference type="VEuPathDB" id="PlasmoDB:Py17XNL_001401198"/>